<dbReference type="EMBL" id="NHTK01001075">
    <property type="protein sequence ID" value="PPR03305.1"/>
    <property type="molecule type" value="Genomic_DNA"/>
</dbReference>
<comment type="caution">
    <text evidence="2">The sequence shown here is derived from an EMBL/GenBank/DDBJ whole genome shotgun (WGS) entry which is preliminary data.</text>
</comment>
<sequence length="366" mass="40169">MSGTLDNATSWLPIGESPLDIQEDATNLIGPTTINGFTFGIAFTLYVICVQSLVQQLRAGTRPKQTIFTLVYISVMFAMATIYCAVNSRLVQLEFVNFRNYPGGPTAYSIVLFPTAINIAGLCAFFITNWMNDALLLWRLWILYHRSRFQLPVIGFGTLLYLATFAIGIIVVVESSLPNDSFFTGIAVEFVTTYYALTTSFTIIITLLMSARILLVRRQLISATGSQAFAAQYTSIVSMLVESSALYTVWGIIFLATYVTNNPVQNIFLASLSEIQTIAPLLIVYRVSQGKAWNYDTTKTLTAGSVMTGRFRAPGASTTATATPTMDAEMKAIRIQVQTDVDSRHVSTHFKDDKGVFGASDASSDV</sequence>
<feature type="transmembrane region" description="Helical" evidence="1">
    <location>
        <begin position="149"/>
        <end position="173"/>
    </location>
</feature>
<reference evidence="2 3" key="1">
    <citation type="journal article" date="2018" name="Evol. Lett.">
        <title>Horizontal gene cluster transfer increased hallucinogenic mushroom diversity.</title>
        <authorList>
            <person name="Reynolds H.T."/>
            <person name="Vijayakumar V."/>
            <person name="Gluck-Thaler E."/>
            <person name="Korotkin H.B."/>
            <person name="Matheny P.B."/>
            <person name="Slot J.C."/>
        </authorList>
    </citation>
    <scope>NUCLEOTIDE SEQUENCE [LARGE SCALE GENOMIC DNA]</scope>
    <source>
        <strain evidence="2 3">2629</strain>
    </source>
</reference>
<feature type="transmembrane region" description="Helical" evidence="1">
    <location>
        <begin position="106"/>
        <end position="128"/>
    </location>
</feature>
<keyword evidence="1" id="KW-0472">Membrane</keyword>
<feature type="transmembrane region" description="Helical" evidence="1">
    <location>
        <begin position="66"/>
        <end position="86"/>
    </location>
</feature>
<dbReference type="Proteomes" id="UP000284842">
    <property type="component" value="Unassembled WGS sequence"/>
</dbReference>
<evidence type="ECO:0000313" key="2">
    <source>
        <dbReference type="EMBL" id="PPR03305.1"/>
    </source>
</evidence>
<feature type="transmembrane region" description="Helical" evidence="1">
    <location>
        <begin position="236"/>
        <end position="260"/>
    </location>
</feature>
<dbReference type="OrthoDB" id="2905268at2759"/>
<feature type="transmembrane region" description="Helical" evidence="1">
    <location>
        <begin position="193"/>
        <end position="215"/>
    </location>
</feature>
<feature type="transmembrane region" description="Helical" evidence="1">
    <location>
        <begin position="266"/>
        <end position="285"/>
    </location>
</feature>
<keyword evidence="3" id="KW-1185">Reference proteome</keyword>
<proteinExistence type="predicted"/>
<name>A0A409YJX6_9AGAR</name>
<dbReference type="AlphaFoldDB" id="A0A409YJX6"/>
<dbReference type="InParanoid" id="A0A409YJX6"/>
<evidence type="ECO:0008006" key="4">
    <source>
        <dbReference type="Google" id="ProtNLM"/>
    </source>
</evidence>
<keyword evidence="1" id="KW-1133">Transmembrane helix</keyword>
<gene>
    <name evidence="2" type="ORF">CVT24_012587</name>
</gene>
<accession>A0A409YJX6</accession>
<protein>
    <recommendedName>
        <fullName evidence="4">G-protein coupled receptors family 1 profile domain-containing protein</fullName>
    </recommendedName>
</protein>
<feature type="transmembrane region" description="Helical" evidence="1">
    <location>
        <begin position="34"/>
        <end position="54"/>
    </location>
</feature>
<evidence type="ECO:0000313" key="3">
    <source>
        <dbReference type="Proteomes" id="UP000284842"/>
    </source>
</evidence>
<keyword evidence="1" id="KW-0812">Transmembrane</keyword>
<evidence type="ECO:0000256" key="1">
    <source>
        <dbReference type="SAM" id="Phobius"/>
    </source>
</evidence>
<organism evidence="2 3">
    <name type="scientific">Panaeolus cyanescens</name>
    <dbReference type="NCBI Taxonomy" id="181874"/>
    <lineage>
        <taxon>Eukaryota</taxon>
        <taxon>Fungi</taxon>
        <taxon>Dikarya</taxon>
        <taxon>Basidiomycota</taxon>
        <taxon>Agaricomycotina</taxon>
        <taxon>Agaricomycetes</taxon>
        <taxon>Agaricomycetidae</taxon>
        <taxon>Agaricales</taxon>
        <taxon>Agaricineae</taxon>
        <taxon>Galeropsidaceae</taxon>
        <taxon>Panaeolus</taxon>
    </lineage>
</organism>